<dbReference type="EnsemblPlants" id="Zm00001eb269200_T001">
    <property type="protein sequence ID" value="Zm00001eb269200_P001"/>
    <property type="gene ID" value="Zm00001eb269200"/>
</dbReference>
<keyword evidence="1" id="KW-1133">Transmembrane helix</keyword>
<dbReference type="PANTHER" id="PTHR36480">
    <property type="entry name" value="OS06G0118900 PROTEIN-RELATED"/>
    <property type="match status" value="1"/>
</dbReference>
<keyword evidence="1" id="KW-0812">Transmembrane</keyword>
<evidence type="ECO:0000313" key="2">
    <source>
        <dbReference type="EMBL" id="AQK80055.1"/>
    </source>
</evidence>
<accession>A0A1D6LK10</accession>
<feature type="transmembrane region" description="Helical" evidence="1">
    <location>
        <begin position="16"/>
        <end position="38"/>
    </location>
</feature>
<dbReference type="ExpressionAtlas" id="A0A1D6LK10">
    <property type="expression patterns" value="baseline"/>
</dbReference>
<sequence>MAPPRTGLKALNLKHYILAALMAILAVAVVVTVFSVLLSPARIFFSVTNPRSHLLVGNGGANLTFTLAANNTSQRAAVWYNTILVDVLNSTVVTPASIWTKADLKKNATSLMAGWQTRGSVATVDATVSVSRGSMAMAFINGADVNSSAFTVTVTAVARFKVGIAKTQLYDINVMCTPVIFLLQNRSGISVAASGANVDCGPY</sequence>
<organism evidence="2">
    <name type="scientific">Zea mays</name>
    <name type="common">Maize</name>
    <dbReference type="NCBI Taxonomy" id="4577"/>
    <lineage>
        <taxon>Eukaryota</taxon>
        <taxon>Viridiplantae</taxon>
        <taxon>Streptophyta</taxon>
        <taxon>Embryophyta</taxon>
        <taxon>Tracheophyta</taxon>
        <taxon>Spermatophyta</taxon>
        <taxon>Magnoliopsida</taxon>
        <taxon>Liliopsida</taxon>
        <taxon>Poales</taxon>
        <taxon>Poaceae</taxon>
        <taxon>PACMAD clade</taxon>
        <taxon>Panicoideae</taxon>
        <taxon>Andropogonodae</taxon>
        <taxon>Andropogoneae</taxon>
        <taxon>Tripsacinae</taxon>
        <taxon>Zea</taxon>
    </lineage>
</organism>
<gene>
    <name evidence="2" type="ORF">ZEAMMB73_Zm00001d035978</name>
</gene>
<name>A0A1D6LK10_MAIZE</name>
<dbReference type="Gramene" id="Zm00001eb269200_T001">
    <property type="protein sequence ID" value="Zm00001eb269200_P001"/>
    <property type="gene ID" value="Zm00001eb269200"/>
</dbReference>
<reference evidence="4" key="1">
    <citation type="journal article" date="2009" name="Science">
        <title>The B73 maize genome: complexity, diversity, and dynamics.</title>
        <authorList>
            <person name="Schnable P.S."/>
            <person name="Ware D."/>
            <person name="Fulton R.S."/>
            <person name="Stein J.C."/>
            <person name="Wei F."/>
            <person name="Pasternak S."/>
            <person name="Liang C."/>
            <person name="Zhang J."/>
            <person name="Fulton L."/>
            <person name="Graves T.A."/>
            <person name="Minx P."/>
            <person name="Reily A.D."/>
            <person name="Courtney L."/>
            <person name="Kruchowski S.S."/>
            <person name="Tomlinson C."/>
            <person name="Strong C."/>
            <person name="Delehaunty K."/>
            <person name="Fronick C."/>
            <person name="Courtney B."/>
            <person name="Rock S.M."/>
            <person name="Belter E."/>
            <person name="Du F."/>
            <person name="Kim K."/>
            <person name="Abbott R.M."/>
            <person name="Cotton M."/>
            <person name="Levy A."/>
            <person name="Marchetto P."/>
            <person name="Ochoa K."/>
            <person name="Jackson S.M."/>
            <person name="Gillam B."/>
            <person name="Chen W."/>
            <person name="Yan L."/>
            <person name="Higginbotham J."/>
            <person name="Cardenas M."/>
            <person name="Waligorski J."/>
            <person name="Applebaum E."/>
            <person name="Phelps L."/>
            <person name="Falcone J."/>
            <person name="Kanchi K."/>
            <person name="Thane T."/>
            <person name="Scimone A."/>
            <person name="Thane N."/>
            <person name="Henke J."/>
            <person name="Wang T."/>
            <person name="Ruppert J."/>
            <person name="Shah N."/>
            <person name="Rotter K."/>
            <person name="Hodges J."/>
            <person name="Ingenthron E."/>
            <person name="Cordes M."/>
            <person name="Kohlberg S."/>
            <person name="Sgro J."/>
            <person name="Delgado B."/>
            <person name="Mead K."/>
            <person name="Chinwalla A."/>
            <person name="Leonard S."/>
            <person name="Crouse K."/>
            <person name="Collura K."/>
            <person name="Kudrna D."/>
            <person name="Currie J."/>
            <person name="He R."/>
            <person name="Angelova A."/>
            <person name="Rajasekar S."/>
            <person name="Mueller T."/>
            <person name="Lomeli R."/>
            <person name="Scara G."/>
            <person name="Ko A."/>
            <person name="Delaney K."/>
            <person name="Wissotski M."/>
            <person name="Lopez G."/>
            <person name="Campos D."/>
            <person name="Braidotti M."/>
            <person name="Ashley E."/>
            <person name="Golser W."/>
            <person name="Kim H."/>
            <person name="Lee S."/>
            <person name="Lin J."/>
            <person name="Dujmic Z."/>
            <person name="Kim W."/>
            <person name="Talag J."/>
            <person name="Zuccolo A."/>
            <person name="Fan C."/>
            <person name="Sebastian A."/>
            <person name="Kramer M."/>
            <person name="Spiegel L."/>
            <person name="Nascimento L."/>
            <person name="Zutavern T."/>
            <person name="Miller B."/>
            <person name="Ambroise C."/>
            <person name="Muller S."/>
            <person name="Spooner W."/>
            <person name="Narechania A."/>
            <person name="Ren L."/>
            <person name="Wei S."/>
            <person name="Kumari S."/>
            <person name="Faga B."/>
            <person name="Levy M.J."/>
            <person name="McMahan L."/>
            <person name="Van Buren P."/>
            <person name="Vaughn M.W."/>
            <person name="Ying K."/>
            <person name="Yeh C.-T."/>
            <person name="Emrich S.J."/>
            <person name="Jia Y."/>
            <person name="Kalyanaraman A."/>
            <person name="Hsia A.-P."/>
            <person name="Barbazuk W.B."/>
            <person name="Baucom R.S."/>
            <person name="Brutnell T.P."/>
            <person name="Carpita N.C."/>
            <person name="Chaparro C."/>
            <person name="Chia J.-M."/>
            <person name="Deragon J.-M."/>
            <person name="Estill J.C."/>
            <person name="Fu Y."/>
            <person name="Jeddeloh J.A."/>
            <person name="Han Y."/>
            <person name="Lee H."/>
            <person name="Li P."/>
            <person name="Lisch D.R."/>
            <person name="Liu S."/>
            <person name="Liu Z."/>
            <person name="Nagel D.H."/>
            <person name="McCann M.C."/>
            <person name="SanMiguel P."/>
            <person name="Myers A.M."/>
            <person name="Nettleton D."/>
            <person name="Nguyen J."/>
            <person name="Penning B.W."/>
            <person name="Ponnala L."/>
            <person name="Schneider K.L."/>
            <person name="Schwartz D.C."/>
            <person name="Sharma A."/>
            <person name="Soderlund C."/>
            <person name="Springer N.M."/>
            <person name="Sun Q."/>
            <person name="Wang H."/>
            <person name="Waterman M."/>
            <person name="Westerman R."/>
            <person name="Wolfgruber T.K."/>
            <person name="Yang L."/>
            <person name="Yu Y."/>
            <person name="Zhang L."/>
            <person name="Zhou S."/>
            <person name="Zhu Q."/>
            <person name="Bennetzen J.L."/>
            <person name="Dawe R.K."/>
            <person name="Jiang J."/>
            <person name="Jiang N."/>
            <person name="Presting G.G."/>
            <person name="Wessler S.R."/>
            <person name="Aluru S."/>
            <person name="Martienssen R.A."/>
            <person name="Clifton S.W."/>
            <person name="McCombie W.R."/>
            <person name="Wing R.A."/>
            <person name="Wilson R.K."/>
        </authorList>
    </citation>
    <scope>NUCLEOTIDE SEQUENCE [LARGE SCALE GENOMIC DNA]</scope>
    <source>
        <strain evidence="4">cv. B73</strain>
    </source>
</reference>
<accession>A0A3L6EAN9</accession>
<evidence type="ECO:0000313" key="3">
    <source>
        <dbReference type="EnsemblPlants" id="Zm00001eb269200_P001"/>
    </source>
</evidence>
<dbReference type="AlphaFoldDB" id="A0A1D6LK10"/>
<evidence type="ECO:0000256" key="1">
    <source>
        <dbReference type="SAM" id="Phobius"/>
    </source>
</evidence>
<keyword evidence="1" id="KW-0472">Membrane</keyword>
<dbReference type="EMBL" id="CM000782">
    <property type="protein sequence ID" value="AQK80055.1"/>
    <property type="molecule type" value="Genomic_DNA"/>
</dbReference>
<dbReference type="Proteomes" id="UP000007305">
    <property type="component" value="Chromosome 6"/>
</dbReference>
<reference evidence="3" key="4">
    <citation type="submission" date="2021-05" db="UniProtKB">
        <authorList>
            <consortium name="EnsemblPlants"/>
        </authorList>
    </citation>
    <scope>IDENTIFICATION</scope>
    <source>
        <strain evidence="3">cv. B73</strain>
    </source>
</reference>
<keyword evidence="4" id="KW-1185">Reference proteome</keyword>
<dbReference type="PANTHER" id="PTHR36480:SF3">
    <property type="entry name" value="OS06G0118900 PROTEIN"/>
    <property type="match status" value="1"/>
</dbReference>
<dbReference type="PaxDb" id="4577-AC194005.3_FGP004"/>
<reference evidence="2" key="2">
    <citation type="submission" date="2015-12" db="EMBL/GenBank/DDBJ databases">
        <title>Update maize B73 reference genome by single molecule sequencing technologies.</title>
        <authorList>
            <consortium name="Maize Genome Sequencing Project"/>
            <person name="Ware D."/>
        </authorList>
    </citation>
    <scope>NUCLEOTIDE SEQUENCE</scope>
    <source>
        <tissue evidence="2">Seedling</tissue>
    </source>
</reference>
<evidence type="ECO:0008006" key="5">
    <source>
        <dbReference type="Google" id="ProtNLM"/>
    </source>
</evidence>
<proteinExistence type="predicted"/>
<dbReference type="OMA" id="WSPKKYI"/>
<reference evidence="3" key="3">
    <citation type="submission" date="2019-07" db="EMBL/GenBank/DDBJ databases">
        <authorList>
            <person name="Seetharam A."/>
            <person name="Woodhouse M."/>
            <person name="Cannon E."/>
        </authorList>
    </citation>
    <scope>NUCLEOTIDE SEQUENCE [LARGE SCALE GENOMIC DNA]</scope>
    <source>
        <strain evidence="3">cv. B73</strain>
    </source>
</reference>
<dbReference type="FunCoup" id="A0A1D6LK10">
    <property type="interactions" value="1582"/>
</dbReference>
<evidence type="ECO:0000313" key="4">
    <source>
        <dbReference type="Proteomes" id="UP000007305"/>
    </source>
</evidence>
<dbReference type="eggNOG" id="ENOG502R3KR">
    <property type="taxonomic scope" value="Eukaryota"/>
</dbReference>
<protein>
    <recommendedName>
        <fullName evidence="5">Late embryogenesis abundant protein LEA-2 subgroup domain-containing protein</fullName>
    </recommendedName>
</protein>